<reference evidence="2" key="1">
    <citation type="journal article" date="2019" name="Int. J. Syst. Evol. Microbiol.">
        <title>The Global Catalogue of Microorganisms (GCM) 10K type strain sequencing project: providing services to taxonomists for standard genome sequencing and annotation.</title>
        <authorList>
            <consortium name="The Broad Institute Genomics Platform"/>
            <consortium name="The Broad Institute Genome Sequencing Center for Infectious Disease"/>
            <person name="Wu L."/>
            <person name="Ma J."/>
        </authorList>
    </citation>
    <scope>NUCLEOTIDE SEQUENCE [LARGE SCALE GENOMIC DNA]</scope>
    <source>
        <strain evidence="2">JCM 16703</strain>
    </source>
</reference>
<gene>
    <name evidence="1" type="ORF">GCM10022215_14160</name>
</gene>
<dbReference type="InterPro" id="IPR051797">
    <property type="entry name" value="TrmB-like"/>
</dbReference>
<organism evidence="1 2">
    <name type="scientific">Nocardioides fonticola</name>
    <dbReference type="NCBI Taxonomy" id="450363"/>
    <lineage>
        <taxon>Bacteria</taxon>
        <taxon>Bacillati</taxon>
        <taxon>Actinomycetota</taxon>
        <taxon>Actinomycetes</taxon>
        <taxon>Propionibacteriales</taxon>
        <taxon>Nocardioidaceae</taxon>
        <taxon>Nocardioides</taxon>
    </lineage>
</organism>
<sequence>MAYGPEKRALLETQCLEFYDALVTAGVLEDDDPRIAADAPLRPAFDLLVELGLVQRALDGEGWVPEDPATVQGQVVTPLSQEAHRLLEESTQWSRAFAGFGQAWRRGPSSAGRGPVTYLRGSAIGPYLTGVVNDVETEILTAQPQIGRDARALATAALRDTAALERGVAMRTLYQHSARRSAITHKYVEAVTARGAEVRTLDEFFNRMIILDRRIAIIPGSEDNSIAVAVREPAVVAYLVDVFERAWERGRPFANKETATLRGIAAEQRAMTIRMLIEGHADPVSAKRLGVSPRTYAGYVADLKAEYEAETRFQLGYQMGRLGLTGHENDDADPGEGVGEV</sequence>
<keyword evidence="2" id="KW-1185">Reference proteome</keyword>
<dbReference type="Gene3D" id="3.30.870.10">
    <property type="entry name" value="Endonuclease Chain A"/>
    <property type="match status" value="1"/>
</dbReference>
<dbReference type="PANTHER" id="PTHR34293">
    <property type="entry name" value="HTH-TYPE TRANSCRIPTIONAL REGULATOR TRMBL2"/>
    <property type="match status" value="1"/>
</dbReference>
<proteinExistence type="predicted"/>
<accession>A0ABP7XG59</accession>
<dbReference type="RefSeq" id="WP_344732596.1">
    <property type="nucleotide sequence ID" value="NZ_BAAAZH010000011.1"/>
</dbReference>
<evidence type="ECO:0000313" key="1">
    <source>
        <dbReference type="EMBL" id="GAA4115356.1"/>
    </source>
</evidence>
<dbReference type="EMBL" id="BAAAZH010000011">
    <property type="protein sequence ID" value="GAA4115356.1"/>
    <property type="molecule type" value="Genomic_DNA"/>
</dbReference>
<dbReference type="Proteomes" id="UP001501495">
    <property type="component" value="Unassembled WGS sequence"/>
</dbReference>
<name>A0ABP7XG59_9ACTN</name>
<comment type="caution">
    <text evidence="1">The sequence shown here is derived from an EMBL/GenBank/DDBJ whole genome shotgun (WGS) entry which is preliminary data.</text>
</comment>
<evidence type="ECO:0000313" key="2">
    <source>
        <dbReference type="Proteomes" id="UP001501495"/>
    </source>
</evidence>
<dbReference type="PANTHER" id="PTHR34293:SF1">
    <property type="entry name" value="HTH-TYPE TRANSCRIPTIONAL REGULATOR TRMBL2"/>
    <property type="match status" value="1"/>
</dbReference>
<protein>
    <submittedName>
        <fullName evidence="1">Helix-turn-helix transcriptional regulator</fullName>
    </submittedName>
</protein>